<proteinExistence type="predicted"/>
<comment type="caution">
    <text evidence="5">The sequence shown here is derived from an EMBL/GenBank/DDBJ whole genome shotgun (WGS) entry which is preliminary data.</text>
</comment>
<dbReference type="RefSeq" id="WP_186967313.1">
    <property type="nucleotide sequence ID" value="NZ_JACOOE010000005.1"/>
</dbReference>
<sequence length="754" mass="85681">MKNCNFYAILIVSFLCACQAFLPSIATLHAKQPQLKLWYNKPATKWMTSALPIGNGEFGAMFFGGVANERVQFNEKTVWTGSPSVRGAYQNFGDLYLDFLEGPECTDYNRELSLDNAMGTVSYKVNKVTYVREYFASNPDSVIVIRLTTPGSVNKLNFRLRLSDAHSGTMDIMRNGITMRGSLDLISYEAQVRIVNEGGIVKAGDNYIGVENANAVTILLVGGTNYSISSATYIEGGPKEFHERISRRITHASSKSYKALKESHLKDYRSLFDRVRLDLEATMPNMPTDELLRTYRDSKYLDMLYFQYGRYLMISSSRGMNLPNNLQGIWNDSNSPAWQCDIHSNINVQMNYWPAENTNLSECHLPFLNYIAVEALKHDGSWQKVAKKEKLRGWAMHTQNNIFGYTNWNINRPANAWYCMHLWQHYAYTNDLDFLQKCAFPVMKRACEYWFDRLVENNEGQWVAPSEWSPEQGPWEDGVAYAQQLIYELFNSTLNASQILHVDPSFVKELGEKLKRLDKGVTIGDWGQIREWKHSPDVQGNIHRHLSHLIALYPGNQISYHLDSLYADAAKKSLESRGDGATGWSRAWKISCWARLFDGEHAYKLLKQALNLTYATYVTSDDKAGGVYENLLDAHPSYQIDGNFGATAGITEMLIQSNQGFIQLLPALPEVWSNGRCEGIKGVGNFVVDLYWKKMDLVSCLIHSNSGEVCKLYYPGIGNAKITTLGRQRVKYNRINENVVSFPTVKGRDYKIIL</sequence>
<feature type="domain" description="Alpha fucosidase A-like C-terminal" evidence="3">
    <location>
        <begin position="656"/>
        <end position="752"/>
    </location>
</feature>
<dbReference type="PROSITE" id="PS51257">
    <property type="entry name" value="PROKAR_LIPOPROTEIN"/>
    <property type="match status" value="1"/>
</dbReference>
<dbReference type="InterPro" id="IPR027414">
    <property type="entry name" value="GH95_N_dom"/>
</dbReference>
<dbReference type="InterPro" id="IPR013780">
    <property type="entry name" value="Glyco_hydro_b"/>
</dbReference>
<dbReference type="PANTHER" id="PTHR31084">
    <property type="entry name" value="ALPHA-L-FUCOSIDASE 2"/>
    <property type="match status" value="1"/>
</dbReference>
<keyword evidence="6" id="KW-1185">Reference proteome</keyword>
<dbReference type="Gene3D" id="2.70.98.50">
    <property type="entry name" value="putative glycoside hydrolase family protein from bacillus halodurans"/>
    <property type="match status" value="1"/>
</dbReference>
<evidence type="ECO:0000259" key="4">
    <source>
        <dbReference type="Pfam" id="PF22124"/>
    </source>
</evidence>
<dbReference type="InterPro" id="IPR049053">
    <property type="entry name" value="AFCA-like_C"/>
</dbReference>
<dbReference type="InterPro" id="IPR054363">
    <property type="entry name" value="GH95_cat"/>
</dbReference>
<dbReference type="EMBL" id="JACOOE010000005">
    <property type="protein sequence ID" value="MBC5605200.1"/>
    <property type="molecule type" value="Genomic_DNA"/>
</dbReference>
<keyword evidence="5" id="KW-0378">Hydrolase</keyword>
<evidence type="ECO:0000256" key="1">
    <source>
        <dbReference type="SAM" id="SignalP"/>
    </source>
</evidence>
<gene>
    <name evidence="5" type="ORF">H8S67_11035</name>
</gene>
<accession>A0ABR7CBL5</accession>
<dbReference type="GO" id="GO:0016787">
    <property type="term" value="F:hydrolase activity"/>
    <property type="evidence" value="ECO:0007669"/>
    <property type="project" value="UniProtKB-KW"/>
</dbReference>
<feature type="signal peptide" evidence="1">
    <location>
        <begin position="1"/>
        <end position="22"/>
    </location>
</feature>
<dbReference type="InterPro" id="IPR008928">
    <property type="entry name" value="6-hairpin_glycosidase_sf"/>
</dbReference>
<dbReference type="Pfam" id="PF21307">
    <property type="entry name" value="Glyco_hydro_95_C"/>
    <property type="match status" value="1"/>
</dbReference>
<protein>
    <submittedName>
        <fullName evidence="5">Glycoside hydrolase family 95 protein</fullName>
    </submittedName>
</protein>
<keyword evidence="1" id="KW-0732">Signal</keyword>
<dbReference type="Gene3D" id="2.60.40.1180">
    <property type="entry name" value="Golgi alpha-mannosidase II"/>
    <property type="match status" value="1"/>
</dbReference>
<feature type="domain" description="Glycosyl hydrolase family 95 catalytic" evidence="4">
    <location>
        <begin position="256"/>
        <end position="654"/>
    </location>
</feature>
<dbReference type="Proteomes" id="UP000600600">
    <property type="component" value="Unassembled WGS sequence"/>
</dbReference>
<dbReference type="InterPro" id="IPR016518">
    <property type="entry name" value="Alpha-L-fucosidase"/>
</dbReference>
<dbReference type="Gene3D" id="1.50.10.10">
    <property type="match status" value="1"/>
</dbReference>
<dbReference type="SUPFAM" id="SSF48208">
    <property type="entry name" value="Six-hairpin glycosidases"/>
    <property type="match status" value="1"/>
</dbReference>
<feature type="domain" description="Glycosyl hydrolase family 95 N-terminal" evidence="2">
    <location>
        <begin position="88"/>
        <end position="227"/>
    </location>
</feature>
<dbReference type="PANTHER" id="PTHR31084:SF19">
    <property type="entry name" value="GLYCOSYL HYDROLASE FAMILY 95 N-TERMINAL DOMAIN-CONTAINING PROTEIN"/>
    <property type="match status" value="1"/>
</dbReference>
<reference evidence="5 6" key="1">
    <citation type="submission" date="2020-08" db="EMBL/GenBank/DDBJ databases">
        <title>Genome public.</title>
        <authorList>
            <person name="Liu C."/>
            <person name="Sun Q."/>
        </authorList>
    </citation>
    <scope>NUCLEOTIDE SEQUENCE [LARGE SCALE GENOMIC DNA]</scope>
    <source>
        <strain evidence="5 6">M27</strain>
    </source>
</reference>
<dbReference type="PIRSF" id="PIRSF007663">
    <property type="entry name" value="UCP007663"/>
    <property type="match status" value="1"/>
</dbReference>
<feature type="domain" description="Glycosyl hydrolase family 95 N-terminal" evidence="2">
    <location>
        <begin position="37"/>
        <end position="84"/>
    </location>
</feature>
<organism evidence="5 6">
    <name type="scientific">Bacteroides difficilis</name>
    <dbReference type="NCBI Taxonomy" id="2763021"/>
    <lineage>
        <taxon>Bacteria</taxon>
        <taxon>Pseudomonadati</taxon>
        <taxon>Bacteroidota</taxon>
        <taxon>Bacteroidia</taxon>
        <taxon>Bacteroidales</taxon>
        <taxon>Bacteroidaceae</taxon>
        <taxon>Bacteroides</taxon>
    </lineage>
</organism>
<evidence type="ECO:0000313" key="5">
    <source>
        <dbReference type="EMBL" id="MBC5605200.1"/>
    </source>
</evidence>
<dbReference type="InterPro" id="IPR012341">
    <property type="entry name" value="6hp_glycosidase-like_sf"/>
</dbReference>
<name>A0ABR7CBL5_9BACE</name>
<evidence type="ECO:0000259" key="2">
    <source>
        <dbReference type="Pfam" id="PF14498"/>
    </source>
</evidence>
<evidence type="ECO:0000313" key="6">
    <source>
        <dbReference type="Proteomes" id="UP000600600"/>
    </source>
</evidence>
<dbReference type="Pfam" id="PF22124">
    <property type="entry name" value="Glyco_hydro_95_cat"/>
    <property type="match status" value="1"/>
</dbReference>
<dbReference type="Pfam" id="PF14498">
    <property type="entry name" value="Glyco_hyd_65N_2"/>
    <property type="match status" value="2"/>
</dbReference>
<evidence type="ECO:0000259" key="3">
    <source>
        <dbReference type="Pfam" id="PF21307"/>
    </source>
</evidence>
<feature type="chain" id="PRO_5045792724" evidence="1">
    <location>
        <begin position="23"/>
        <end position="754"/>
    </location>
</feature>